<dbReference type="Proteomes" id="UP000694415">
    <property type="component" value="Unplaced"/>
</dbReference>
<dbReference type="AlphaFoldDB" id="A0A8C6I2Y0"/>
<proteinExistence type="predicted"/>
<accession>A0A8C6I2Y0</accession>
<dbReference type="Ensembl" id="ENSMSIT00000039179.1">
    <property type="protein sequence ID" value="ENSMSIP00000031082.1"/>
    <property type="gene ID" value="ENSMSIG00000026036.1"/>
</dbReference>
<evidence type="ECO:0000313" key="1">
    <source>
        <dbReference type="Ensembl" id="ENSMSIP00000031082.1"/>
    </source>
</evidence>
<reference evidence="1" key="1">
    <citation type="submission" date="2025-08" db="UniProtKB">
        <authorList>
            <consortium name="Ensembl"/>
        </authorList>
    </citation>
    <scope>IDENTIFICATION</scope>
</reference>
<evidence type="ECO:0000313" key="2">
    <source>
        <dbReference type="Proteomes" id="UP000694415"/>
    </source>
</evidence>
<protein>
    <submittedName>
        <fullName evidence="1">Uncharacterized protein</fullName>
    </submittedName>
</protein>
<reference evidence="1" key="2">
    <citation type="submission" date="2025-09" db="UniProtKB">
        <authorList>
            <consortium name="Ensembl"/>
        </authorList>
    </citation>
    <scope>IDENTIFICATION</scope>
</reference>
<name>A0A8C6I2Y0_MUSSI</name>
<organism evidence="1 2">
    <name type="scientific">Mus spicilegus</name>
    <name type="common">Mound-building mouse</name>
    <dbReference type="NCBI Taxonomy" id="10103"/>
    <lineage>
        <taxon>Eukaryota</taxon>
        <taxon>Metazoa</taxon>
        <taxon>Chordata</taxon>
        <taxon>Craniata</taxon>
        <taxon>Vertebrata</taxon>
        <taxon>Euteleostomi</taxon>
        <taxon>Mammalia</taxon>
        <taxon>Eutheria</taxon>
        <taxon>Euarchontoglires</taxon>
        <taxon>Glires</taxon>
        <taxon>Rodentia</taxon>
        <taxon>Myomorpha</taxon>
        <taxon>Muroidea</taxon>
        <taxon>Muridae</taxon>
        <taxon>Murinae</taxon>
        <taxon>Mus</taxon>
        <taxon>Mus</taxon>
    </lineage>
</organism>
<sequence>MAEMDLVAELPRPPGAARWAEALLRCFTWPPQCQISIFLSPKCLNTRSTHLVAHCRWWTLLFQRSDPL</sequence>
<dbReference type="GeneTree" id="ENSGT00960000189695"/>
<keyword evidence="2" id="KW-1185">Reference proteome</keyword>